<dbReference type="Proteomes" id="UP000549394">
    <property type="component" value="Unassembled WGS sequence"/>
</dbReference>
<dbReference type="AlphaFoldDB" id="A0A7I8VAG6"/>
<feature type="signal peptide" evidence="1">
    <location>
        <begin position="1"/>
        <end position="24"/>
    </location>
</feature>
<organism evidence="2 3">
    <name type="scientific">Dimorphilus gyrociliatus</name>
    <dbReference type="NCBI Taxonomy" id="2664684"/>
    <lineage>
        <taxon>Eukaryota</taxon>
        <taxon>Metazoa</taxon>
        <taxon>Spiralia</taxon>
        <taxon>Lophotrochozoa</taxon>
        <taxon>Annelida</taxon>
        <taxon>Polychaeta</taxon>
        <taxon>Polychaeta incertae sedis</taxon>
        <taxon>Dinophilidae</taxon>
        <taxon>Dimorphilus</taxon>
    </lineage>
</organism>
<gene>
    <name evidence="2" type="ORF">DGYR_LOCUS856</name>
</gene>
<dbReference type="InterPro" id="IPR008979">
    <property type="entry name" value="Galactose-bd-like_sf"/>
</dbReference>
<feature type="chain" id="PRO_5029833916" evidence="1">
    <location>
        <begin position="25"/>
        <end position="501"/>
    </location>
</feature>
<proteinExistence type="predicted"/>
<evidence type="ECO:0000313" key="2">
    <source>
        <dbReference type="EMBL" id="CAD5111587.1"/>
    </source>
</evidence>
<sequence length="501" mass="56951">MYHRLGTEKSLFTFTLLILRVCYGFIEEKENIARSLNAYQSYTMSDELTAVNAINSLDDYKKTSADVALSGWWATDLNGFYQITEICFWNKEDEIHFANFKVYAETNLLDEDSFCFEQLTAIHQKFVGESTSYYCKTCNCQGSFVRIAKNLSNQMRITDVKIRGTRLRDSDETLIQLTHSSMYSGEDVPNINTILLDGLFSTIVLTTKRKNGKSFLRVDLNNLNRVKMVIFDTDNNLDSDIVSMKIYVKFIPDTFEYDSNYLLGEIQQPYESNHKTHVVRHPQYLTGSSSNGVTIQNGEILTLKMEPTVVNCFCAKVFTFGIEISNAFSLKLHLKFLNTHQIPSLNANFIAEHTICTSFSERILTAVELISQARVRIDSVALIVHTFRGNSIGIEHIISPCNPMRHTRITIPSSFLQACTGIGFYADGTNIRTHTGTIKLDDVTVIGEWNNKHQTCFPAGGAYSEKLFNYVYFFMCRTKLISADILIFNANISITAVFRIE</sequence>
<reference evidence="2 3" key="1">
    <citation type="submission" date="2020-08" db="EMBL/GenBank/DDBJ databases">
        <authorList>
            <person name="Hejnol A."/>
        </authorList>
    </citation>
    <scope>NUCLEOTIDE SEQUENCE [LARGE SCALE GENOMIC DNA]</scope>
</reference>
<dbReference type="Gene3D" id="2.60.120.260">
    <property type="entry name" value="Galactose-binding domain-like"/>
    <property type="match status" value="1"/>
</dbReference>
<name>A0A7I8VAG6_9ANNE</name>
<evidence type="ECO:0000313" key="3">
    <source>
        <dbReference type="Proteomes" id="UP000549394"/>
    </source>
</evidence>
<evidence type="ECO:0000256" key="1">
    <source>
        <dbReference type="SAM" id="SignalP"/>
    </source>
</evidence>
<dbReference type="SUPFAM" id="SSF49785">
    <property type="entry name" value="Galactose-binding domain-like"/>
    <property type="match status" value="1"/>
</dbReference>
<protein>
    <submittedName>
        <fullName evidence="2">DgyrCDS889</fullName>
    </submittedName>
</protein>
<dbReference type="EMBL" id="CAJFCJ010000001">
    <property type="protein sequence ID" value="CAD5111587.1"/>
    <property type="molecule type" value="Genomic_DNA"/>
</dbReference>
<accession>A0A7I8VAG6</accession>
<comment type="caution">
    <text evidence="2">The sequence shown here is derived from an EMBL/GenBank/DDBJ whole genome shotgun (WGS) entry which is preliminary data.</text>
</comment>
<keyword evidence="3" id="KW-1185">Reference proteome</keyword>
<keyword evidence="1" id="KW-0732">Signal</keyword>